<sequence>MSMRVDGGASAPPSDPCRPAARSRFLPSPLSRAITATLLVKLCVVVAMRMFLFDGAHRPVVDASAMDRHLTQSAPPR</sequence>
<reference evidence="2 3" key="1">
    <citation type="submission" date="2018-04" db="EMBL/GenBank/DDBJ databases">
        <title>Complete genome sequence of the nitrogen-fixing bacterium Azospirillum humicireducens type strain SgZ-5.</title>
        <authorList>
            <person name="Yu Z."/>
        </authorList>
    </citation>
    <scope>NUCLEOTIDE SEQUENCE [LARGE SCALE GENOMIC DNA]</scope>
    <source>
        <strain evidence="2 3">SgZ-5</strain>
        <plasmid evidence="2 3">pYZ5</plasmid>
    </source>
</reference>
<keyword evidence="3" id="KW-1185">Reference proteome</keyword>
<protein>
    <submittedName>
        <fullName evidence="2">Uncharacterized protein</fullName>
    </submittedName>
</protein>
<name>A0A2R4VV84_9PROT</name>
<feature type="region of interest" description="Disordered" evidence="1">
    <location>
        <begin position="1"/>
        <end position="20"/>
    </location>
</feature>
<proteinExistence type="predicted"/>
<evidence type="ECO:0000313" key="3">
    <source>
        <dbReference type="Proteomes" id="UP000077405"/>
    </source>
</evidence>
<accession>A0A2R4VV84</accession>
<geneLocation type="plasmid" evidence="2 3">
    <name>pYZ5</name>
</geneLocation>
<gene>
    <name evidence="2" type="ORF">A6A40_25200</name>
</gene>
<dbReference type="OrthoDB" id="7306901at2"/>
<organism evidence="2 3">
    <name type="scientific">Azospirillum humicireducens</name>
    <dbReference type="NCBI Taxonomy" id="1226968"/>
    <lineage>
        <taxon>Bacteria</taxon>
        <taxon>Pseudomonadati</taxon>
        <taxon>Pseudomonadota</taxon>
        <taxon>Alphaproteobacteria</taxon>
        <taxon>Rhodospirillales</taxon>
        <taxon>Azospirillaceae</taxon>
        <taxon>Azospirillum</taxon>
    </lineage>
</organism>
<evidence type="ECO:0000313" key="2">
    <source>
        <dbReference type="EMBL" id="AWB08337.1"/>
    </source>
</evidence>
<dbReference type="EMBL" id="CP028906">
    <property type="protein sequence ID" value="AWB08337.1"/>
    <property type="molecule type" value="Genomic_DNA"/>
</dbReference>
<dbReference type="RefSeq" id="WP_108548600.1">
    <property type="nucleotide sequence ID" value="NZ_CP028906.1"/>
</dbReference>
<dbReference type="AlphaFoldDB" id="A0A2R4VV84"/>
<evidence type="ECO:0000256" key="1">
    <source>
        <dbReference type="SAM" id="MobiDB-lite"/>
    </source>
</evidence>
<dbReference type="KEGG" id="ahu:A6A40_25200"/>
<dbReference type="Proteomes" id="UP000077405">
    <property type="component" value="Plasmid pYZ5"/>
</dbReference>
<keyword evidence="2" id="KW-0614">Plasmid</keyword>